<protein>
    <submittedName>
        <fullName evidence="2">Uncharacterized protein</fullName>
    </submittedName>
</protein>
<keyword evidence="1" id="KW-0175">Coiled coil</keyword>
<proteinExistence type="predicted"/>
<evidence type="ECO:0000313" key="2">
    <source>
        <dbReference type="EMBL" id="MCU4744490.1"/>
    </source>
</evidence>
<organism evidence="2 3">
    <name type="scientific">Natronoglomus mannanivorans</name>
    <dbReference type="NCBI Taxonomy" id="2979990"/>
    <lineage>
        <taxon>Archaea</taxon>
        <taxon>Methanobacteriati</taxon>
        <taxon>Methanobacteriota</taxon>
        <taxon>Stenosarchaea group</taxon>
        <taxon>Halobacteria</taxon>
        <taxon>Halobacteriales</taxon>
        <taxon>Natrialbaceae</taxon>
        <taxon>Natronoglomus</taxon>
    </lineage>
</organism>
<gene>
    <name evidence="2" type="ORF">OB960_24270</name>
</gene>
<comment type="caution">
    <text evidence="2">The sequence shown here is derived from an EMBL/GenBank/DDBJ whole genome shotgun (WGS) entry which is preliminary data.</text>
</comment>
<feature type="coiled-coil region" evidence="1">
    <location>
        <begin position="17"/>
        <end position="44"/>
    </location>
</feature>
<reference evidence="2" key="1">
    <citation type="submission" date="2022-09" db="EMBL/GenBank/DDBJ databases">
        <title>Enrichment on poylsaccharides allowed isolation of novel metabolic and taxonomic groups of Haloarchaea.</title>
        <authorList>
            <person name="Sorokin D.Y."/>
            <person name="Elcheninov A.G."/>
            <person name="Khizhniak T.V."/>
            <person name="Kolganova T.V."/>
            <person name="Kublanov I.V."/>
        </authorList>
    </citation>
    <scope>NUCLEOTIDE SEQUENCE</scope>
    <source>
        <strain evidence="2">AArc-xg1-1</strain>
    </source>
</reference>
<evidence type="ECO:0000256" key="1">
    <source>
        <dbReference type="SAM" id="Coils"/>
    </source>
</evidence>
<name>A0AAP2Z4N2_9EURY</name>
<sequence length="118" mass="13622">MIALVVGLVATLIGIVYRRLRNRVNDLEDRVDDIDEENSGIHQKLDTVFSWAFGNEEDSTDRGFSGDMDEQFGSVVTQLENMQTRIDEKHDEIHDRIDDLILALHDEDSLEFERDDVE</sequence>
<accession>A0AAP2Z4N2</accession>
<dbReference type="Proteomes" id="UP001321018">
    <property type="component" value="Unassembled WGS sequence"/>
</dbReference>
<dbReference type="RefSeq" id="WP_338006297.1">
    <property type="nucleotide sequence ID" value="NZ_JAOPKA010000030.1"/>
</dbReference>
<evidence type="ECO:0000313" key="3">
    <source>
        <dbReference type="Proteomes" id="UP001321018"/>
    </source>
</evidence>
<dbReference type="AlphaFoldDB" id="A0AAP2Z4N2"/>
<dbReference type="EMBL" id="JAOPKA010000030">
    <property type="protein sequence ID" value="MCU4744490.1"/>
    <property type="molecule type" value="Genomic_DNA"/>
</dbReference>